<feature type="transmembrane region" description="Helical" evidence="3">
    <location>
        <begin position="29"/>
        <end position="55"/>
    </location>
</feature>
<keyword evidence="3" id="KW-0472">Membrane</keyword>
<accession>A0A3P3W9S0</accession>
<evidence type="ECO:0000313" key="4">
    <source>
        <dbReference type="EMBL" id="RRJ91881.1"/>
    </source>
</evidence>
<comment type="caution">
    <text evidence="4">The sequence shown here is derived from an EMBL/GenBank/DDBJ whole genome shotgun (WGS) entry which is preliminary data.</text>
</comment>
<evidence type="ECO:0000256" key="3">
    <source>
        <dbReference type="SAM" id="Phobius"/>
    </source>
</evidence>
<keyword evidence="5" id="KW-1185">Reference proteome</keyword>
<dbReference type="Pfam" id="PF14362">
    <property type="entry name" value="DUF4407"/>
    <property type="match status" value="1"/>
</dbReference>
<sequence length="369" mass="42492">MNTIKNFFWWCAGVHKETLQKYPEEHSKYFSIGATIFFTGLFAALAGGYALYFIFSGSDFAVFYAALFGLIWGLAIFNMDRYIVLSIDKSKSNYKQFLQALPRIILAVIIGIVISRPLELKIFDKEIREHLRTEYLIKQQATIDTLNSTFENKYQIEYTQLNKFKTEADSLDVSIKDDRQKLNHEIFGTKTAETSGVMGYGPFAKRKEEFLNKQEIYLDSLRSKIQKKETELFERKEKEGLLDTKILSDAALDSVVNIAGFSDRNTALSKLHLNPDGSSNDSTKYAVIFIACLFIFFECLPVFVKLMSGKDSYDIETAKQRTIHSYESTSDIDIEKNALDQLTEKRTEMSVRRRTNQLEKEYSENEDIT</sequence>
<feature type="transmembrane region" description="Helical" evidence="3">
    <location>
        <begin position="100"/>
        <end position="118"/>
    </location>
</feature>
<dbReference type="RefSeq" id="WP_125017992.1">
    <property type="nucleotide sequence ID" value="NZ_RQVQ01000008.1"/>
</dbReference>
<evidence type="ECO:0000313" key="5">
    <source>
        <dbReference type="Proteomes" id="UP000275719"/>
    </source>
</evidence>
<keyword evidence="3" id="KW-0812">Transmembrane</keyword>
<reference evidence="4 5" key="1">
    <citation type="submission" date="2018-11" db="EMBL/GenBank/DDBJ databases">
        <title>Flavobacterium sp. nov., YIM 102701-2 draft genome.</title>
        <authorList>
            <person name="Li G."/>
            <person name="Jiang Y."/>
        </authorList>
    </citation>
    <scope>NUCLEOTIDE SEQUENCE [LARGE SCALE GENOMIC DNA]</scope>
    <source>
        <strain evidence="4 5">YIM 102701-2</strain>
    </source>
</reference>
<keyword evidence="3" id="KW-1133">Transmembrane helix</keyword>
<dbReference type="OrthoDB" id="594406at2"/>
<feature type="transmembrane region" description="Helical" evidence="3">
    <location>
        <begin position="61"/>
        <end position="79"/>
    </location>
</feature>
<dbReference type="InterPro" id="IPR025519">
    <property type="entry name" value="DUF4407"/>
</dbReference>
<feature type="coiled-coil region" evidence="1">
    <location>
        <begin position="211"/>
        <end position="238"/>
    </location>
</feature>
<feature type="transmembrane region" description="Helical" evidence="3">
    <location>
        <begin position="285"/>
        <end position="304"/>
    </location>
</feature>
<evidence type="ECO:0000256" key="1">
    <source>
        <dbReference type="SAM" id="Coils"/>
    </source>
</evidence>
<organism evidence="4 5">
    <name type="scientific">Paenimyroides tangerinum</name>
    <dbReference type="NCBI Taxonomy" id="2488728"/>
    <lineage>
        <taxon>Bacteria</taxon>
        <taxon>Pseudomonadati</taxon>
        <taxon>Bacteroidota</taxon>
        <taxon>Flavobacteriia</taxon>
        <taxon>Flavobacteriales</taxon>
        <taxon>Flavobacteriaceae</taxon>
        <taxon>Paenimyroides</taxon>
    </lineage>
</organism>
<keyword evidence="1" id="KW-0175">Coiled coil</keyword>
<dbReference type="AlphaFoldDB" id="A0A3P3W9S0"/>
<proteinExistence type="predicted"/>
<dbReference type="EMBL" id="RQVQ01000008">
    <property type="protein sequence ID" value="RRJ91881.1"/>
    <property type="molecule type" value="Genomic_DNA"/>
</dbReference>
<evidence type="ECO:0000256" key="2">
    <source>
        <dbReference type="SAM" id="MobiDB-lite"/>
    </source>
</evidence>
<name>A0A3P3W9S0_9FLAO</name>
<dbReference type="Proteomes" id="UP000275719">
    <property type="component" value="Unassembled WGS sequence"/>
</dbReference>
<feature type="compositionally biased region" description="Basic and acidic residues" evidence="2">
    <location>
        <begin position="349"/>
        <end position="363"/>
    </location>
</feature>
<protein>
    <submittedName>
        <fullName evidence="4">DUF4407 domain-containing protein</fullName>
    </submittedName>
</protein>
<gene>
    <name evidence="4" type="ORF">EG240_04805</name>
</gene>
<feature type="region of interest" description="Disordered" evidence="2">
    <location>
        <begin position="349"/>
        <end position="369"/>
    </location>
</feature>